<dbReference type="KEGG" id="elio:KO353_13525"/>
<dbReference type="RefSeq" id="WP_218285303.1">
    <property type="nucleotide sequence ID" value="NZ_CP076448.1"/>
</dbReference>
<keyword evidence="5" id="KW-1185">Reference proteome</keyword>
<evidence type="ECO:0000256" key="1">
    <source>
        <dbReference type="ARBA" id="ARBA00022679"/>
    </source>
</evidence>
<gene>
    <name evidence="4" type="ORF">KO353_13525</name>
</gene>
<keyword evidence="1" id="KW-0808">Transferase</keyword>
<accession>A0A975YJ45</accession>
<evidence type="ECO:0000313" key="4">
    <source>
        <dbReference type="EMBL" id="QXM24264.1"/>
    </source>
</evidence>
<dbReference type="CDD" id="cd04301">
    <property type="entry name" value="NAT_SF"/>
    <property type="match status" value="1"/>
</dbReference>
<reference evidence="4" key="1">
    <citation type="submission" date="2021-06" db="EMBL/GenBank/DDBJ databases">
        <title>Elioraea tepida, sp. nov., a moderately thermophilic aerobic anoxygenic phototrophic bacterium isolated from an alkaline siliceous hot spring mat community in Yellowstone National Park, WY, USA.</title>
        <authorList>
            <person name="Saini M.K."/>
            <person name="Yoshida S."/>
            <person name="Sebastian A."/>
            <person name="Hirose S."/>
            <person name="Hara E."/>
            <person name="Tamaki H."/>
            <person name="Soulier N.T."/>
            <person name="Albert I."/>
            <person name="Hanada S."/>
            <person name="Bryant D.A."/>
            <person name="Tank M."/>
        </authorList>
    </citation>
    <scope>NUCLEOTIDE SEQUENCE</scope>
    <source>
        <strain evidence="4">MS-P2</strain>
    </source>
</reference>
<dbReference type="PROSITE" id="PS51186">
    <property type="entry name" value="GNAT"/>
    <property type="match status" value="1"/>
</dbReference>
<sequence length="150" mass="15891">MTEITLREATHEDIPAMVRLLAQLFAIEADFAIDPAVQARGLAMLLGREGSVVLVAEREGRVIGMTTAQLTVSTACGGLSAGIEDVVVDSAHRGKGVGRRLIAAAEAWAQAQGAVRLALLADETNGPALDFYGRLGFVRTRLVWLARPLA</sequence>
<dbReference type="Pfam" id="PF00583">
    <property type="entry name" value="Acetyltransf_1"/>
    <property type="match status" value="1"/>
</dbReference>
<dbReference type="AlphaFoldDB" id="A0A975YJ45"/>
<protein>
    <submittedName>
        <fullName evidence="4">GNAT family N-acetyltransferase</fullName>
    </submittedName>
</protein>
<name>A0A975YJ45_9PROT</name>
<keyword evidence="2" id="KW-0012">Acyltransferase</keyword>
<evidence type="ECO:0000256" key="2">
    <source>
        <dbReference type="ARBA" id="ARBA00023315"/>
    </source>
</evidence>
<dbReference type="EMBL" id="CP076448">
    <property type="protein sequence ID" value="QXM24264.1"/>
    <property type="molecule type" value="Genomic_DNA"/>
</dbReference>
<dbReference type="GO" id="GO:0016747">
    <property type="term" value="F:acyltransferase activity, transferring groups other than amino-acyl groups"/>
    <property type="evidence" value="ECO:0007669"/>
    <property type="project" value="InterPro"/>
</dbReference>
<organism evidence="4 5">
    <name type="scientific">Elioraea tepida</name>
    <dbReference type="NCBI Taxonomy" id="2843330"/>
    <lineage>
        <taxon>Bacteria</taxon>
        <taxon>Pseudomonadati</taxon>
        <taxon>Pseudomonadota</taxon>
        <taxon>Alphaproteobacteria</taxon>
        <taxon>Acetobacterales</taxon>
        <taxon>Elioraeaceae</taxon>
        <taxon>Elioraea</taxon>
    </lineage>
</organism>
<proteinExistence type="predicted"/>
<dbReference type="InterPro" id="IPR000182">
    <property type="entry name" value="GNAT_dom"/>
</dbReference>
<dbReference type="PANTHER" id="PTHR43877">
    <property type="entry name" value="AMINOALKYLPHOSPHONATE N-ACETYLTRANSFERASE-RELATED-RELATED"/>
    <property type="match status" value="1"/>
</dbReference>
<dbReference type="Proteomes" id="UP000694001">
    <property type="component" value="Chromosome"/>
</dbReference>
<evidence type="ECO:0000259" key="3">
    <source>
        <dbReference type="PROSITE" id="PS51186"/>
    </source>
</evidence>
<evidence type="ECO:0000313" key="5">
    <source>
        <dbReference type="Proteomes" id="UP000694001"/>
    </source>
</evidence>
<dbReference type="InterPro" id="IPR050832">
    <property type="entry name" value="Bact_Acetyltransf"/>
</dbReference>
<feature type="domain" description="N-acetyltransferase" evidence="3">
    <location>
        <begin position="4"/>
        <end position="150"/>
    </location>
</feature>